<sequence length="112" mass="12709">MDKDPGSFSNLLGKRIESITAKADFPNAALPLDRDELRQLVEIIQMQMNDYLFRALTESGEDNTLYGFQLDWMNFRGIGNQVESFVSKIQHAPKNTQGVQSRADIDHIIDHA</sequence>
<comment type="caution">
    <text evidence="1">The sequence shown here is derived from an EMBL/GenBank/DDBJ whole genome shotgun (WGS) entry which is preliminary data.</text>
</comment>
<proteinExistence type="predicted"/>
<evidence type="ECO:0000313" key="1">
    <source>
        <dbReference type="EMBL" id="GAH73294.1"/>
    </source>
</evidence>
<accession>X1J4M6</accession>
<organism evidence="1">
    <name type="scientific">marine sediment metagenome</name>
    <dbReference type="NCBI Taxonomy" id="412755"/>
    <lineage>
        <taxon>unclassified sequences</taxon>
        <taxon>metagenomes</taxon>
        <taxon>ecological metagenomes</taxon>
    </lineage>
</organism>
<dbReference type="EMBL" id="BARU01027351">
    <property type="protein sequence ID" value="GAH73294.1"/>
    <property type="molecule type" value="Genomic_DNA"/>
</dbReference>
<feature type="non-terminal residue" evidence="1">
    <location>
        <position position="112"/>
    </location>
</feature>
<protein>
    <submittedName>
        <fullName evidence="1">Uncharacterized protein</fullName>
    </submittedName>
</protein>
<dbReference type="AlphaFoldDB" id="X1J4M6"/>
<gene>
    <name evidence="1" type="ORF">S03H2_43797</name>
</gene>
<name>X1J4M6_9ZZZZ</name>
<reference evidence="1" key="1">
    <citation type="journal article" date="2014" name="Front. Microbiol.">
        <title>High frequency of phylogenetically diverse reductive dehalogenase-homologous genes in deep subseafloor sedimentary metagenomes.</title>
        <authorList>
            <person name="Kawai M."/>
            <person name="Futagami T."/>
            <person name="Toyoda A."/>
            <person name="Takaki Y."/>
            <person name="Nishi S."/>
            <person name="Hori S."/>
            <person name="Arai W."/>
            <person name="Tsubouchi T."/>
            <person name="Morono Y."/>
            <person name="Uchiyama I."/>
            <person name="Ito T."/>
            <person name="Fujiyama A."/>
            <person name="Inagaki F."/>
            <person name="Takami H."/>
        </authorList>
    </citation>
    <scope>NUCLEOTIDE SEQUENCE</scope>
    <source>
        <strain evidence="1">Expedition CK06-06</strain>
    </source>
</reference>